<protein>
    <recommendedName>
        <fullName evidence="8">Phosphoglycerate mutase-like protein</fullName>
    </recommendedName>
</protein>
<keyword evidence="4" id="KW-1015">Disulfide bond</keyword>
<comment type="caution">
    <text evidence="6">The sequence shown here is derived from an EMBL/GenBank/DDBJ whole genome shotgun (WGS) entry which is preliminary data.</text>
</comment>
<dbReference type="InterPro" id="IPR016274">
    <property type="entry name" value="Histidine_acid_Pase_euk"/>
</dbReference>
<dbReference type="GO" id="GO:0009277">
    <property type="term" value="C:fungal-type cell wall"/>
    <property type="evidence" value="ECO:0007669"/>
    <property type="project" value="TreeGrafter"/>
</dbReference>
<dbReference type="InterPro" id="IPR033379">
    <property type="entry name" value="Acid_Pase_AS"/>
</dbReference>
<dbReference type="SUPFAM" id="SSF53254">
    <property type="entry name" value="Phosphoglycerate mutase-like"/>
    <property type="match status" value="1"/>
</dbReference>
<feature type="active site" description="Proton donor" evidence="3">
    <location>
        <position position="327"/>
    </location>
</feature>
<keyword evidence="7" id="KW-1185">Reference proteome</keyword>
<organism evidence="6 7">
    <name type="scientific">Sphagnurus paluster</name>
    <dbReference type="NCBI Taxonomy" id="117069"/>
    <lineage>
        <taxon>Eukaryota</taxon>
        <taxon>Fungi</taxon>
        <taxon>Dikarya</taxon>
        <taxon>Basidiomycota</taxon>
        <taxon>Agaricomycotina</taxon>
        <taxon>Agaricomycetes</taxon>
        <taxon>Agaricomycetidae</taxon>
        <taxon>Agaricales</taxon>
        <taxon>Tricholomatineae</taxon>
        <taxon>Lyophyllaceae</taxon>
        <taxon>Sphagnurus</taxon>
    </lineage>
</organism>
<dbReference type="OrthoDB" id="6509975at2759"/>
<evidence type="ECO:0000256" key="2">
    <source>
        <dbReference type="ARBA" id="ARBA00023180"/>
    </source>
</evidence>
<evidence type="ECO:0000313" key="6">
    <source>
        <dbReference type="EMBL" id="KAG5653472.1"/>
    </source>
</evidence>
<sequence>MFIRLSIPFVLGAVVLAGAFDPLQHAGPASPYFDAPSQIPSSTPPNCKVDQAAYILRHGARYPEPGSFGGWQNLHAKLQNATYTARGPLAFIRSWSPPVDDAPHQPLYLTSTGAGEAFALGVDLRKRYGFTKGGDNFTVWAASQQRCVDTSTYFLRGYLSQGNYLATPELNRGRSILLADSVSYTHANSLTPSAACPAYASGSTGSAKANAYRATYQARVAQRLNTFLDGLTLDAGDIGPMQDLCGFQAGINGDTRFCDIFEESEWLDYEYAHDLNYFYGSGPGNPVSAATGYPWVKAVSDIFAAGPNAPTKGGLVPPPLIMGFTHDNNLPPVVAALGLWNATLSPTTPDPSRSFRASHVVAFRSYVALERMSCTAEGTSTNDVFVRVRINRAPVAIPGCASGPGASCPLKAFLAHVEERGVASGDFVQKCALQDVKNATSVASFLTTIPDPADVQLVSL</sequence>
<evidence type="ECO:0000256" key="4">
    <source>
        <dbReference type="PIRSR" id="PIRSR000894-2"/>
    </source>
</evidence>
<dbReference type="Proteomes" id="UP000717328">
    <property type="component" value="Unassembled WGS sequence"/>
</dbReference>
<reference evidence="6" key="1">
    <citation type="submission" date="2021-02" db="EMBL/GenBank/DDBJ databases">
        <authorList>
            <person name="Nieuwenhuis M."/>
            <person name="Van De Peppel L.J.J."/>
        </authorList>
    </citation>
    <scope>NUCLEOTIDE SEQUENCE</scope>
    <source>
        <strain evidence="6">D49</strain>
    </source>
</reference>
<dbReference type="PROSITE" id="PS00778">
    <property type="entry name" value="HIS_ACID_PHOSPHAT_2"/>
    <property type="match status" value="1"/>
</dbReference>
<feature type="disulfide bond" evidence="4">
    <location>
        <begin position="245"/>
        <end position="258"/>
    </location>
</feature>
<dbReference type="PIRSF" id="PIRSF000894">
    <property type="entry name" value="Acid_phosphatase"/>
    <property type="match status" value="1"/>
</dbReference>
<evidence type="ECO:0000256" key="5">
    <source>
        <dbReference type="SAM" id="SignalP"/>
    </source>
</evidence>
<gene>
    <name evidence="6" type="ORF">H0H81_000241</name>
</gene>
<dbReference type="AlphaFoldDB" id="A0A9P7GV31"/>
<dbReference type="PROSITE" id="PS00616">
    <property type="entry name" value="HIS_ACID_PHOSPHAT_1"/>
    <property type="match status" value="1"/>
</dbReference>
<feature type="disulfide bond" evidence="4">
    <location>
        <begin position="196"/>
        <end position="431"/>
    </location>
</feature>
<feature type="chain" id="PRO_5040154101" description="Phosphoglycerate mutase-like protein" evidence="5">
    <location>
        <begin position="20"/>
        <end position="460"/>
    </location>
</feature>
<reference evidence="6" key="2">
    <citation type="submission" date="2021-10" db="EMBL/GenBank/DDBJ databases">
        <title>Phylogenomics reveals ancestral predisposition of the termite-cultivated fungus Termitomyces towards a domesticated lifestyle.</title>
        <authorList>
            <person name="Auxier B."/>
            <person name="Grum-Grzhimaylo A."/>
            <person name="Cardenas M.E."/>
            <person name="Lodge J.D."/>
            <person name="Laessoe T."/>
            <person name="Pedersen O."/>
            <person name="Smith M.E."/>
            <person name="Kuyper T.W."/>
            <person name="Franco-Molano E.A."/>
            <person name="Baroni T.J."/>
            <person name="Aanen D.K."/>
        </authorList>
    </citation>
    <scope>NUCLEOTIDE SEQUENCE</scope>
    <source>
        <strain evidence="6">D49</strain>
    </source>
</reference>
<dbReference type="CDD" id="cd07061">
    <property type="entry name" value="HP_HAP_like"/>
    <property type="match status" value="1"/>
</dbReference>
<evidence type="ECO:0000256" key="1">
    <source>
        <dbReference type="ARBA" id="ARBA00022801"/>
    </source>
</evidence>
<feature type="active site" description="Nucleophile" evidence="3">
    <location>
        <position position="58"/>
    </location>
</feature>
<feature type="disulfide bond" evidence="4">
    <location>
        <begin position="400"/>
        <end position="408"/>
    </location>
</feature>
<dbReference type="GO" id="GO:0003993">
    <property type="term" value="F:acid phosphatase activity"/>
    <property type="evidence" value="ECO:0007669"/>
    <property type="project" value="TreeGrafter"/>
</dbReference>
<dbReference type="EMBL" id="JABCKI010000051">
    <property type="protein sequence ID" value="KAG5653472.1"/>
    <property type="molecule type" value="Genomic_DNA"/>
</dbReference>
<keyword evidence="2" id="KW-0325">Glycoprotein</keyword>
<evidence type="ECO:0000256" key="3">
    <source>
        <dbReference type="PIRSR" id="PIRSR000894-1"/>
    </source>
</evidence>
<proteinExistence type="predicted"/>
<keyword evidence="5" id="KW-0732">Signal</keyword>
<feature type="signal peptide" evidence="5">
    <location>
        <begin position="1"/>
        <end position="19"/>
    </location>
</feature>
<dbReference type="PANTHER" id="PTHR20963">
    <property type="entry name" value="MULTIPLE INOSITOL POLYPHOSPHATE PHOSPHATASE-RELATED"/>
    <property type="match status" value="1"/>
</dbReference>
<dbReference type="PANTHER" id="PTHR20963:SF18">
    <property type="entry name" value="ACID PHOSPHATASE PHO11-RELATED"/>
    <property type="match status" value="1"/>
</dbReference>
<name>A0A9P7GV31_9AGAR</name>
<dbReference type="InterPro" id="IPR029033">
    <property type="entry name" value="His_PPase_superfam"/>
</dbReference>
<dbReference type="Gene3D" id="3.40.50.1240">
    <property type="entry name" value="Phosphoglycerate mutase-like"/>
    <property type="match status" value="1"/>
</dbReference>
<dbReference type="InterPro" id="IPR000560">
    <property type="entry name" value="His_Pase_clade-2"/>
</dbReference>
<evidence type="ECO:0008006" key="8">
    <source>
        <dbReference type="Google" id="ProtNLM"/>
    </source>
</evidence>
<dbReference type="Pfam" id="PF00328">
    <property type="entry name" value="His_Phos_2"/>
    <property type="match status" value="1"/>
</dbReference>
<accession>A0A9P7GV31</accession>
<feature type="disulfide bond" evidence="4">
    <location>
        <begin position="47"/>
        <end position="374"/>
    </location>
</feature>
<evidence type="ECO:0000313" key="7">
    <source>
        <dbReference type="Proteomes" id="UP000717328"/>
    </source>
</evidence>
<keyword evidence="1" id="KW-0378">Hydrolase</keyword>